<name>X1GDZ7_9ZZZZ</name>
<feature type="non-terminal residue" evidence="1">
    <location>
        <position position="236"/>
    </location>
</feature>
<accession>X1GDZ7</accession>
<evidence type="ECO:0008006" key="2">
    <source>
        <dbReference type="Google" id="ProtNLM"/>
    </source>
</evidence>
<evidence type="ECO:0000313" key="1">
    <source>
        <dbReference type="EMBL" id="GAH56106.1"/>
    </source>
</evidence>
<sequence length="236" mass="27974">MIFYILDSYSGTFNDIQKERNPALSNAGRLRSQYIVKTINKKVTVISLSVPRNKGFFKEKKEIVDDRVKVIYLRALNILKLKRIFLMIFLLIFMLKYIKEKDKVIVYNVNPQIIFPLLVFKKVKKIFYILQIEELYSSYNYKYLKGIIYNWIERLSIKYANSYIINNEGIVKYLPAKRIHIVNRGYKTHLNGNYDISPKIIKELPIVLYSGRLDYDGGIEIFLDSLKYVEKRCKVV</sequence>
<dbReference type="Gene3D" id="3.40.50.2000">
    <property type="entry name" value="Glycogen Phosphorylase B"/>
    <property type="match status" value="2"/>
</dbReference>
<proteinExistence type="predicted"/>
<dbReference type="AlphaFoldDB" id="X1GDZ7"/>
<dbReference type="SUPFAM" id="SSF53756">
    <property type="entry name" value="UDP-Glycosyltransferase/glycogen phosphorylase"/>
    <property type="match status" value="1"/>
</dbReference>
<reference evidence="1" key="1">
    <citation type="journal article" date="2014" name="Front. Microbiol.">
        <title>High frequency of phylogenetically diverse reductive dehalogenase-homologous genes in deep subseafloor sedimentary metagenomes.</title>
        <authorList>
            <person name="Kawai M."/>
            <person name="Futagami T."/>
            <person name="Toyoda A."/>
            <person name="Takaki Y."/>
            <person name="Nishi S."/>
            <person name="Hori S."/>
            <person name="Arai W."/>
            <person name="Tsubouchi T."/>
            <person name="Morono Y."/>
            <person name="Uchiyama I."/>
            <person name="Ito T."/>
            <person name="Fujiyama A."/>
            <person name="Inagaki F."/>
            <person name="Takami H."/>
        </authorList>
    </citation>
    <scope>NUCLEOTIDE SEQUENCE</scope>
    <source>
        <strain evidence="1">Expedition CK06-06</strain>
    </source>
</reference>
<comment type="caution">
    <text evidence="1">The sequence shown here is derived from an EMBL/GenBank/DDBJ whole genome shotgun (WGS) entry which is preliminary data.</text>
</comment>
<gene>
    <name evidence="1" type="ORF">S03H2_28356</name>
</gene>
<protein>
    <recommendedName>
        <fullName evidence="2">Glycosyltransferase subfamily 4-like N-terminal domain-containing protein</fullName>
    </recommendedName>
</protein>
<organism evidence="1">
    <name type="scientific">marine sediment metagenome</name>
    <dbReference type="NCBI Taxonomy" id="412755"/>
    <lineage>
        <taxon>unclassified sequences</taxon>
        <taxon>metagenomes</taxon>
        <taxon>ecological metagenomes</taxon>
    </lineage>
</organism>
<dbReference type="EMBL" id="BARU01017081">
    <property type="protein sequence ID" value="GAH56106.1"/>
    <property type="molecule type" value="Genomic_DNA"/>
</dbReference>